<dbReference type="Proteomes" id="UP000249135">
    <property type="component" value="Unassembled WGS sequence"/>
</dbReference>
<keyword evidence="1" id="KW-0812">Transmembrane</keyword>
<accession>A0A2W5QHS5</accession>
<proteinExistence type="predicted"/>
<keyword evidence="1" id="KW-0472">Membrane</keyword>
<gene>
    <name evidence="2" type="ORF">DI563_08310</name>
</gene>
<organism evidence="2 3">
    <name type="scientific">Variovorax paradoxus</name>
    <dbReference type="NCBI Taxonomy" id="34073"/>
    <lineage>
        <taxon>Bacteria</taxon>
        <taxon>Pseudomonadati</taxon>
        <taxon>Pseudomonadota</taxon>
        <taxon>Betaproteobacteria</taxon>
        <taxon>Burkholderiales</taxon>
        <taxon>Comamonadaceae</taxon>
        <taxon>Variovorax</taxon>
    </lineage>
</organism>
<sequence>MPHGLQEAHLQPKWYDGHASPFSVIVLGLLLLLGLSGWLGHAGLESRSTDGAAASLRVDMPDVIRTGDFFEMLVHVHAKQDIGRLELEIEPALWQNITVNGMVPTPDKESGEDRKFSFQFGALRPGQDALIKVSAQVNPRLFGKVEGEIRLKDSGRPLATMHRSMKVLF</sequence>
<evidence type="ECO:0000313" key="3">
    <source>
        <dbReference type="Proteomes" id="UP000249135"/>
    </source>
</evidence>
<reference evidence="2 3" key="1">
    <citation type="submission" date="2017-08" db="EMBL/GenBank/DDBJ databases">
        <title>Infants hospitalized years apart are colonized by the same room-sourced microbial strains.</title>
        <authorList>
            <person name="Brooks B."/>
            <person name="Olm M.R."/>
            <person name="Firek B.A."/>
            <person name="Baker R."/>
            <person name="Thomas B.C."/>
            <person name="Morowitz M.J."/>
            <person name="Banfield J.F."/>
        </authorList>
    </citation>
    <scope>NUCLEOTIDE SEQUENCE [LARGE SCALE GENOMIC DNA]</scope>
    <source>
        <strain evidence="2">S2_005_003_R2_41</strain>
    </source>
</reference>
<evidence type="ECO:0000256" key="1">
    <source>
        <dbReference type="SAM" id="Phobius"/>
    </source>
</evidence>
<dbReference type="EMBL" id="QFPP01000069">
    <property type="protein sequence ID" value="PZQ75929.1"/>
    <property type="molecule type" value="Genomic_DNA"/>
</dbReference>
<comment type="caution">
    <text evidence="2">The sequence shown here is derived from an EMBL/GenBank/DDBJ whole genome shotgun (WGS) entry which is preliminary data.</text>
</comment>
<protein>
    <submittedName>
        <fullName evidence="2">Uncharacterized protein</fullName>
    </submittedName>
</protein>
<name>A0A2W5QHS5_VARPD</name>
<keyword evidence="1" id="KW-1133">Transmembrane helix</keyword>
<evidence type="ECO:0000313" key="2">
    <source>
        <dbReference type="EMBL" id="PZQ75929.1"/>
    </source>
</evidence>
<feature type="transmembrane region" description="Helical" evidence="1">
    <location>
        <begin position="20"/>
        <end position="39"/>
    </location>
</feature>
<dbReference type="AlphaFoldDB" id="A0A2W5QHS5"/>